<sequence>MRKPTPFVSLNDVPRDLLDGGGDLGACPEAGLCWPDDPLDKVIGYVSMLDDGFLEDLGLDFSLTESRTHRPVHDGGSDFSRRLPQGKDTEADTGAQVAPCEADDPGGWKTSACHVFDTVPEGLPQAPSLSCSPTSSGRRSLSSTTNDAEPQEHASEDDDGLRWTVLRKPHQRRANRRRHGWPSWTLALPLAFMSAAAHDDSSDNDDKDRDFELMSYCDNGGGGGGLPRPGAGRQRQRKQGGKHEKDKTCTHCRASDTPQWRAGPAGNSTLCNACGIRYKMGKLFPEYRPSNSPEFRSNEHSNRHRNVERIRQRKKLKVMAPEVLLNPHAAPGDKLLLQVCKYET</sequence>
<protein>
    <submittedName>
        <fullName evidence="1">Uncharacterized protein</fullName>
    </submittedName>
</protein>
<name>A0ACD5WB89_AVESA</name>
<accession>A0ACD5WB89</accession>
<dbReference type="EnsemblPlants" id="AVESA.00010b.r2.4AG0591420.1">
    <property type="protein sequence ID" value="AVESA.00010b.r2.4AG0591420.1.CDS.1"/>
    <property type="gene ID" value="AVESA.00010b.r2.4AG0591420"/>
</dbReference>
<keyword evidence="2" id="KW-1185">Reference proteome</keyword>
<evidence type="ECO:0000313" key="1">
    <source>
        <dbReference type="EnsemblPlants" id="AVESA.00010b.r2.4AG0591420.1.CDS.1"/>
    </source>
</evidence>
<reference evidence="1" key="1">
    <citation type="submission" date="2021-05" db="EMBL/GenBank/DDBJ databases">
        <authorList>
            <person name="Scholz U."/>
            <person name="Mascher M."/>
            <person name="Fiebig A."/>
        </authorList>
    </citation>
    <scope>NUCLEOTIDE SEQUENCE [LARGE SCALE GENOMIC DNA]</scope>
</reference>
<organism evidence="1 2">
    <name type="scientific">Avena sativa</name>
    <name type="common">Oat</name>
    <dbReference type="NCBI Taxonomy" id="4498"/>
    <lineage>
        <taxon>Eukaryota</taxon>
        <taxon>Viridiplantae</taxon>
        <taxon>Streptophyta</taxon>
        <taxon>Embryophyta</taxon>
        <taxon>Tracheophyta</taxon>
        <taxon>Spermatophyta</taxon>
        <taxon>Magnoliopsida</taxon>
        <taxon>Liliopsida</taxon>
        <taxon>Poales</taxon>
        <taxon>Poaceae</taxon>
        <taxon>BOP clade</taxon>
        <taxon>Pooideae</taxon>
        <taxon>Poodae</taxon>
        <taxon>Poeae</taxon>
        <taxon>Poeae Chloroplast Group 1 (Aveneae type)</taxon>
        <taxon>Aveninae</taxon>
        <taxon>Avena</taxon>
    </lineage>
</organism>
<dbReference type="Proteomes" id="UP001732700">
    <property type="component" value="Chromosome 4A"/>
</dbReference>
<proteinExistence type="predicted"/>
<evidence type="ECO:0000313" key="2">
    <source>
        <dbReference type="Proteomes" id="UP001732700"/>
    </source>
</evidence>
<reference evidence="1" key="2">
    <citation type="submission" date="2025-09" db="UniProtKB">
        <authorList>
            <consortium name="EnsemblPlants"/>
        </authorList>
    </citation>
    <scope>IDENTIFICATION</scope>
</reference>